<dbReference type="SUPFAM" id="SSF52151">
    <property type="entry name" value="FabD/lysophospholipase-like"/>
    <property type="match status" value="1"/>
</dbReference>
<dbReference type="PANTHER" id="PTHR43775">
    <property type="entry name" value="FATTY ACID SYNTHASE"/>
    <property type="match status" value="1"/>
</dbReference>
<dbReference type="InterPro" id="IPR016036">
    <property type="entry name" value="Malonyl_transacylase_ACP-bd"/>
</dbReference>
<evidence type="ECO:0000259" key="3">
    <source>
        <dbReference type="PROSITE" id="PS52004"/>
    </source>
</evidence>
<feature type="domain" description="PKS/mFAS DH" evidence="4">
    <location>
        <begin position="995"/>
        <end position="1308"/>
    </location>
</feature>
<dbReference type="Pfam" id="PF00698">
    <property type="entry name" value="Acyl_transf_1"/>
    <property type="match status" value="1"/>
</dbReference>
<dbReference type="Pfam" id="PF14765">
    <property type="entry name" value="PS-DH"/>
    <property type="match status" value="1"/>
</dbReference>
<dbReference type="InterPro" id="IPR014031">
    <property type="entry name" value="Ketoacyl_synth_C"/>
</dbReference>
<dbReference type="SMART" id="SM00826">
    <property type="entry name" value="PKS_DH"/>
    <property type="match status" value="1"/>
</dbReference>
<feature type="region of interest" description="N-terminal hotdog fold" evidence="2">
    <location>
        <begin position="995"/>
        <end position="1125"/>
    </location>
</feature>
<dbReference type="Gene3D" id="3.40.366.10">
    <property type="entry name" value="Malonyl-Coenzyme A Acyl Carrier Protein, domain 2"/>
    <property type="match status" value="1"/>
</dbReference>
<dbReference type="CDD" id="cd00833">
    <property type="entry name" value="PKS"/>
    <property type="match status" value="1"/>
</dbReference>
<dbReference type="SMART" id="SM00827">
    <property type="entry name" value="PKS_AT"/>
    <property type="match status" value="1"/>
</dbReference>
<dbReference type="InterPro" id="IPR049552">
    <property type="entry name" value="PKS_DH_N"/>
</dbReference>
<dbReference type="Gene3D" id="3.10.129.110">
    <property type="entry name" value="Polyketide synthase dehydratase"/>
    <property type="match status" value="1"/>
</dbReference>
<accession>A0A370TU94</accession>
<name>A0A370TU94_9HELO</name>
<dbReference type="InterPro" id="IPR049551">
    <property type="entry name" value="PKS_DH_C"/>
</dbReference>
<dbReference type="SMART" id="SM00825">
    <property type="entry name" value="PKS_KS"/>
    <property type="match status" value="1"/>
</dbReference>
<dbReference type="InterPro" id="IPR014043">
    <property type="entry name" value="Acyl_transferase_dom"/>
</dbReference>
<feature type="region of interest" description="C-terminal hotdog fold" evidence="2">
    <location>
        <begin position="1154"/>
        <end position="1308"/>
    </location>
</feature>
<gene>
    <name evidence="5" type="ORF">BP5553_03398</name>
</gene>
<dbReference type="GeneID" id="43596247"/>
<dbReference type="GO" id="GO:0004312">
    <property type="term" value="F:fatty acid synthase activity"/>
    <property type="evidence" value="ECO:0007669"/>
    <property type="project" value="TreeGrafter"/>
</dbReference>
<evidence type="ECO:0000313" key="6">
    <source>
        <dbReference type="Proteomes" id="UP000254866"/>
    </source>
</evidence>
<dbReference type="OrthoDB" id="329835at2759"/>
<dbReference type="InterPro" id="IPR014030">
    <property type="entry name" value="Ketoacyl_synth_N"/>
</dbReference>
<dbReference type="InterPro" id="IPR050091">
    <property type="entry name" value="PKS_NRPS_Biosynth_Enz"/>
</dbReference>
<dbReference type="InterPro" id="IPR016039">
    <property type="entry name" value="Thiolase-like"/>
</dbReference>
<proteinExistence type="predicted"/>
<dbReference type="PROSITE" id="PS52004">
    <property type="entry name" value="KS3_2"/>
    <property type="match status" value="1"/>
</dbReference>
<dbReference type="PANTHER" id="PTHR43775:SF29">
    <property type="entry name" value="ASPERFURANONE POLYKETIDE SYNTHASE AFOG-RELATED"/>
    <property type="match status" value="1"/>
</dbReference>
<evidence type="ECO:0000313" key="5">
    <source>
        <dbReference type="EMBL" id="RDL39058.1"/>
    </source>
</evidence>
<dbReference type="Pfam" id="PF21089">
    <property type="entry name" value="PKS_DH_N"/>
    <property type="match status" value="1"/>
</dbReference>
<evidence type="ECO:0000256" key="1">
    <source>
        <dbReference type="ARBA" id="ARBA00023268"/>
    </source>
</evidence>
<dbReference type="Gene3D" id="3.40.47.10">
    <property type="match status" value="2"/>
</dbReference>
<dbReference type="InterPro" id="IPR042104">
    <property type="entry name" value="PKS_dehydratase_sf"/>
</dbReference>
<protein>
    <recommendedName>
        <fullName evidence="7">Thiolase-like protein</fullName>
    </recommendedName>
</protein>
<dbReference type="SUPFAM" id="SSF53901">
    <property type="entry name" value="Thiolase-like"/>
    <property type="match status" value="1"/>
</dbReference>
<dbReference type="STRING" id="2656787.A0A370TU94"/>
<dbReference type="Pfam" id="PF02801">
    <property type="entry name" value="Ketoacyl-synt_C"/>
    <property type="match status" value="1"/>
</dbReference>
<feature type="domain" description="Ketosynthase family 3 (KS3)" evidence="3">
    <location>
        <begin position="52"/>
        <end position="459"/>
    </location>
</feature>
<dbReference type="RefSeq" id="XP_031871714.1">
    <property type="nucleotide sequence ID" value="XM_032012021.1"/>
</dbReference>
<dbReference type="InterPro" id="IPR016035">
    <property type="entry name" value="Acyl_Trfase/lysoPLipase"/>
</dbReference>
<dbReference type="InterPro" id="IPR049900">
    <property type="entry name" value="PKS_mFAS_DH"/>
</dbReference>
<sequence>MGSILDPSLATDFRAVHSGGFYNAENEHLRDQENGLPVEIESSPECSQDSLFEPIAIIGMAFKFPQGAETSDTFWKLLEDSQCTATTFPKDRFNIDAFWHPDSKRQNIMNSREAHFMNGNIGDFDAGFFSMTPQEVGAMDPQQRGLLETTYHAFENAGLPLEKVAGSDTSVHIGRFTSDFSHLMLKDAQQIPKYAAIGTAGSVLANRLMGLSLQLSREQLNSGKANMAIAGAANIILNPEFNIALSNMNFLSPSGRCKSFDAKGDGYGRGEGFSTLILKRVATAIADGDPIRAVIRSVGTNQDGYTAGGITQPSKEMQASLIRDTYRKAGLSLEHTRFFEAHGTGTAVGDPIEARTIGETFLEHRSKQDPIYVGAVKSNIGHLGGTSGLASIVKTVLALERGVIPPNANFNELNPHIDAEFLNLKFPTRCVPWPKGEVRRASVNSFGFGGTHVVIESAEDFLQGRKSHFTRREAEVAQTSIPNLNTTRKPCSKFWQCHPLDKIHDSPEIPGKCHLQADYLTHASDHELHSTSVAPGNCVSHNVLSSSFWPKLLVVSAADEDGIKRQAAALSQFVESHSQKSDPQFLHDVFHTLNARRTLFNWKSYAVLDSDSASPFLLLENGLSKAIRCPLAATRPRLGLVFTGQGAQWAGMGQELLEWPVFRSSIGHSQKYLDILGCDWILIDEITKDAELSRINDTEFSQAVSTALQIALVDLTRHLSLNVSVVLGHSSGEIAAAYCAGFLCHESAIKVAYFRGVLASDLAKSCEKIYGMLSVGVSASQIRQELLPIHCINSPKNITLSGPAGSLNIIMEDLKARSIFARKLKVDLGYHSPQMRAIAEAYSDRLKDLRPGNMIREIRMVSSVSSRLVTQETVCAASYWVQNMLSPIEIGPHAALKGPLREIFISTNRADSMFYASFLTRNKSPTHTILETVGQFYCRNFEADLDAIARMSGSELYIPLQTITTLPPYPFNHTVSYWEEPARSKTFKSRKHANNDLLGAPVIDWNPLDARWRLVVKREEMSWIEQHKVHGEMLYPAAGMLVMAIEAIKQLVDQKIIGYEIRNTSFPNPIVLSDSAEGTEIQTNLIPTSTQAGEPEYKFRILVKRADDSWQETCLGTITADTSKVGQDVDIQTEEEHKKQAARGKYNEAVRSCQSFVEPAELYRRISKNTGLLYGPMFQPLSNIHYSLDGQGHAQILPCKSISSEIPQPFTVHPSTLDGVFQLTYVGLGKGWSQPTPTRVPSHLKRLWISTVGVGHSNLGSEVANSSSSSLNKRTAVGTSTVFSKTDMSIRLEVEALEVTELAGNQYVSQEETSPQPVCQRLE</sequence>
<dbReference type="GO" id="GO:0006633">
    <property type="term" value="P:fatty acid biosynthetic process"/>
    <property type="evidence" value="ECO:0007669"/>
    <property type="project" value="TreeGrafter"/>
</dbReference>
<dbReference type="InterPro" id="IPR020841">
    <property type="entry name" value="PKS_Beta-ketoAc_synthase_dom"/>
</dbReference>
<evidence type="ECO:0008006" key="7">
    <source>
        <dbReference type="Google" id="ProtNLM"/>
    </source>
</evidence>
<feature type="active site" description="Proton acceptor; for dehydratase activity" evidence="2">
    <location>
        <position position="1027"/>
    </location>
</feature>
<dbReference type="SUPFAM" id="SSF55048">
    <property type="entry name" value="Probable ACP-binding domain of malonyl-CoA ACP transacylase"/>
    <property type="match status" value="1"/>
</dbReference>
<dbReference type="EMBL" id="NPIC01000002">
    <property type="protein sequence ID" value="RDL39058.1"/>
    <property type="molecule type" value="Genomic_DNA"/>
</dbReference>
<dbReference type="InterPro" id="IPR020807">
    <property type="entry name" value="PKS_DH"/>
</dbReference>
<feature type="active site" description="Proton donor; for dehydratase activity" evidence="2">
    <location>
        <position position="1218"/>
    </location>
</feature>
<reference evidence="5 6" key="1">
    <citation type="journal article" date="2018" name="IMA Fungus">
        <title>IMA Genome-F 9: Draft genome sequence of Annulohypoxylon stygium, Aspergillus mulundensis, Berkeleyomyces basicola (syn. Thielaviopsis basicola), Ceratocystis smalleyi, two Cercospora beticola strains, Coleophoma cylindrospora, Fusarium fracticaudum, Phialophora cf. hyalina, and Morchella septimelata.</title>
        <authorList>
            <person name="Wingfield B.D."/>
            <person name="Bills G.F."/>
            <person name="Dong Y."/>
            <person name="Huang W."/>
            <person name="Nel W.J."/>
            <person name="Swalarsk-Parry B.S."/>
            <person name="Vaghefi N."/>
            <person name="Wilken P.M."/>
            <person name="An Z."/>
            <person name="de Beer Z.W."/>
            <person name="De Vos L."/>
            <person name="Chen L."/>
            <person name="Duong T.A."/>
            <person name="Gao Y."/>
            <person name="Hammerbacher A."/>
            <person name="Kikkert J.R."/>
            <person name="Li Y."/>
            <person name="Li H."/>
            <person name="Li K."/>
            <person name="Li Q."/>
            <person name="Liu X."/>
            <person name="Ma X."/>
            <person name="Naidoo K."/>
            <person name="Pethybridge S.J."/>
            <person name="Sun J."/>
            <person name="Steenkamp E.T."/>
            <person name="van der Nest M.A."/>
            <person name="van Wyk S."/>
            <person name="Wingfield M.J."/>
            <person name="Xiong C."/>
            <person name="Yue Q."/>
            <person name="Zhang X."/>
        </authorList>
    </citation>
    <scope>NUCLEOTIDE SEQUENCE [LARGE SCALE GENOMIC DNA]</scope>
    <source>
        <strain evidence="5 6">BP 5553</strain>
    </source>
</reference>
<keyword evidence="1" id="KW-0511">Multifunctional enzyme</keyword>
<dbReference type="InterPro" id="IPR001227">
    <property type="entry name" value="Ac_transferase_dom_sf"/>
</dbReference>
<dbReference type="Pfam" id="PF00109">
    <property type="entry name" value="ketoacyl-synt"/>
    <property type="match status" value="2"/>
</dbReference>
<dbReference type="PROSITE" id="PS52019">
    <property type="entry name" value="PKS_MFAS_DH"/>
    <property type="match status" value="1"/>
</dbReference>
<dbReference type="Proteomes" id="UP000254866">
    <property type="component" value="Unassembled WGS sequence"/>
</dbReference>
<dbReference type="GO" id="GO:0044550">
    <property type="term" value="P:secondary metabolite biosynthetic process"/>
    <property type="evidence" value="ECO:0007669"/>
    <property type="project" value="TreeGrafter"/>
</dbReference>
<dbReference type="Gene3D" id="3.30.70.3290">
    <property type="match status" value="1"/>
</dbReference>
<keyword evidence="6" id="KW-1185">Reference proteome</keyword>
<evidence type="ECO:0000259" key="4">
    <source>
        <dbReference type="PROSITE" id="PS52019"/>
    </source>
</evidence>
<organism evidence="5 6">
    <name type="scientific">Venustampulla echinocandica</name>
    <dbReference type="NCBI Taxonomy" id="2656787"/>
    <lineage>
        <taxon>Eukaryota</taxon>
        <taxon>Fungi</taxon>
        <taxon>Dikarya</taxon>
        <taxon>Ascomycota</taxon>
        <taxon>Pezizomycotina</taxon>
        <taxon>Leotiomycetes</taxon>
        <taxon>Helotiales</taxon>
        <taxon>Pleuroascaceae</taxon>
        <taxon>Venustampulla</taxon>
    </lineage>
</organism>
<evidence type="ECO:0000256" key="2">
    <source>
        <dbReference type="PROSITE-ProRule" id="PRU01363"/>
    </source>
</evidence>
<comment type="caution">
    <text evidence="5">The sequence shown here is derived from an EMBL/GenBank/DDBJ whole genome shotgun (WGS) entry which is preliminary data.</text>
</comment>